<keyword evidence="3" id="KW-1185">Reference proteome</keyword>
<dbReference type="OrthoDB" id="3694125at2759"/>
<dbReference type="Proteomes" id="UP000800082">
    <property type="component" value="Unassembled WGS sequence"/>
</dbReference>
<sequence length="165" mass="18034">MTSVAISVAAGVSFVTISPYVSTFLCHKLRLTHQLVLSALCTADIFKAKIPPPLQIAPSRARRQFALRLAQRKAELEGKIGDDDDDDDDDDSEKTQEQEEREGHQRFAKMFEDIESDSDEGSLGSIDDEIVGRLDVEGQSSPEKERRPEGGASSKESGGDNVVVV</sequence>
<evidence type="ECO:0000256" key="1">
    <source>
        <dbReference type="SAM" id="MobiDB-lite"/>
    </source>
</evidence>
<evidence type="ECO:0000313" key="3">
    <source>
        <dbReference type="Proteomes" id="UP000800082"/>
    </source>
</evidence>
<proteinExistence type="predicted"/>
<evidence type="ECO:0000313" key="2">
    <source>
        <dbReference type="EMBL" id="KAF1931446.1"/>
    </source>
</evidence>
<feature type="compositionally biased region" description="Basic and acidic residues" evidence="1">
    <location>
        <begin position="130"/>
        <end position="149"/>
    </location>
</feature>
<reference evidence="2" key="1">
    <citation type="journal article" date="2020" name="Stud. Mycol.">
        <title>101 Dothideomycetes genomes: a test case for predicting lifestyles and emergence of pathogens.</title>
        <authorList>
            <person name="Haridas S."/>
            <person name="Albert R."/>
            <person name="Binder M."/>
            <person name="Bloem J."/>
            <person name="Labutti K."/>
            <person name="Salamov A."/>
            <person name="Andreopoulos B."/>
            <person name="Baker S."/>
            <person name="Barry K."/>
            <person name="Bills G."/>
            <person name="Bluhm B."/>
            <person name="Cannon C."/>
            <person name="Castanera R."/>
            <person name="Culley D."/>
            <person name="Daum C."/>
            <person name="Ezra D."/>
            <person name="Gonzalez J."/>
            <person name="Henrissat B."/>
            <person name="Kuo A."/>
            <person name="Liang C."/>
            <person name="Lipzen A."/>
            <person name="Lutzoni F."/>
            <person name="Magnuson J."/>
            <person name="Mondo S."/>
            <person name="Nolan M."/>
            <person name="Ohm R."/>
            <person name="Pangilinan J."/>
            <person name="Park H.-J."/>
            <person name="Ramirez L."/>
            <person name="Alfaro M."/>
            <person name="Sun H."/>
            <person name="Tritt A."/>
            <person name="Yoshinaga Y."/>
            <person name="Zwiers L.-H."/>
            <person name="Turgeon B."/>
            <person name="Goodwin S."/>
            <person name="Spatafora J."/>
            <person name="Crous P."/>
            <person name="Grigoriev I."/>
        </authorList>
    </citation>
    <scope>NUCLEOTIDE SEQUENCE</scope>
    <source>
        <strain evidence="2">CBS 183.55</strain>
    </source>
</reference>
<feature type="region of interest" description="Disordered" evidence="1">
    <location>
        <begin position="76"/>
        <end position="165"/>
    </location>
</feature>
<dbReference type="EMBL" id="ML978961">
    <property type="protein sequence ID" value="KAF1931446.1"/>
    <property type="molecule type" value="Genomic_DNA"/>
</dbReference>
<protein>
    <submittedName>
        <fullName evidence="2">Uncharacterized protein</fullName>
    </submittedName>
</protein>
<accession>A0A6A5RYR3</accession>
<gene>
    <name evidence="2" type="ORF">M421DRAFT_56603</name>
</gene>
<dbReference type="RefSeq" id="XP_033451694.1">
    <property type="nucleotide sequence ID" value="XM_033595420.1"/>
</dbReference>
<feature type="compositionally biased region" description="Acidic residues" evidence="1">
    <location>
        <begin position="82"/>
        <end position="92"/>
    </location>
</feature>
<dbReference type="GeneID" id="54353087"/>
<dbReference type="AlphaFoldDB" id="A0A6A5RYR3"/>
<feature type="compositionally biased region" description="Basic and acidic residues" evidence="1">
    <location>
        <begin position="93"/>
        <end position="112"/>
    </location>
</feature>
<organism evidence="2 3">
    <name type="scientific">Didymella exigua CBS 183.55</name>
    <dbReference type="NCBI Taxonomy" id="1150837"/>
    <lineage>
        <taxon>Eukaryota</taxon>
        <taxon>Fungi</taxon>
        <taxon>Dikarya</taxon>
        <taxon>Ascomycota</taxon>
        <taxon>Pezizomycotina</taxon>
        <taxon>Dothideomycetes</taxon>
        <taxon>Pleosporomycetidae</taxon>
        <taxon>Pleosporales</taxon>
        <taxon>Pleosporineae</taxon>
        <taxon>Didymellaceae</taxon>
        <taxon>Didymella</taxon>
    </lineage>
</organism>
<name>A0A6A5RYR3_9PLEO</name>